<dbReference type="EMBL" id="BAABHS010000012">
    <property type="protein sequence ID" value="GAA4968442.1"/>
    <property type="molecule type" value="Genomic_DNA"/>
</dbReference>
<reference evidence="3" key="1">
    <citation type="journal article" date="2019" name="Int. J. Syst. Evol. Microbiol.">
        <title>The Global Catalogue of Microorganisms (GCM) 10K type strain sequencing project: providing services to taxonomists for standard genome sequencing and annotation.</title>
        <authorList>
            <consortium name="The Broad Institute Genomics Platform"/>
            <consortium name="The Broad Institute Genome Sequencing Center for Infectious Disease"/>
            <person name="Wu L."/>
            <person name="Ma J."/>
        </authorList>
    </citation>
    <scope>NUCLEOTIDE SEQUENCE [LARGE SCALE GENOMIC DNA]</scope>
    <source>
        <strain evidence="3">JCM 17986</strain>
    </source>
</reference>
<proteinExistence type="predicted"/>
<gene>
    <name evidence="2" type="ORF">GCM10023205_36990</name>
</gene>
<keyword evidence="3" id="KW-1185">Reference proteome</keyword>
<evidence type="ECO:0000313" key="3">
    <source>
        <dbReference type="Proteomes" id="UP001500466"/>
    </source>
</evidence>
<name>A0ABP9HDT3_9ACTN</name>
<evidence type="ECO:0000313" key="2">
    <source>
        <dbReference type="EMBL" id="GAA4968442.1"/>
    </source>
</evidence>
<organism evidence="2 3">
    <name type="scientific">Yinghuangia aomiensis</name>
    <dbReference type="NCBI Taxonomy" id="676205"/>
    <lineage>
        <taxon>Bacteria</taxon>
        <taxon>Bacillati</taxon>
        <taxon>Actinomycetota</taxon>
        <taxon>Actinomycetes</taxon>
        <taxon>Kitasatosporales</taxon>
        <taxon>Streptomycetaceae</taxon>
        <taxon>Yinghuangia</taxon>
    </lineage>
</organism>
<protein>
    <submittedName>
        <fullName evidence="2">Uncharacterized protein</fullName>
    </submittedName>
</protein>
<accession>A0ABP9HDT3</accession>
<evidence type="ECO:0000256" key="1">
    <source>
        <dbReference type="SAM" id="MobiDB-lite"/>
    </source>
</evidence>
<sequence>MFGPVDALARLRILLRETGDLMEADPVVPDDDDPTHGSCFMRMTRPGGGPDAYRASGRRGSPAGFLAPLAAFLRRPADQARRRPPQGPGRHRANNSVG</sequence>
<feature type="compositionally biased region" description="Acidic residues" evidence="1">
    <location>
        <begin position="23"/>
        <end position="33"/>
    </location>
</feature>
<dbReference type="Proteomes" id="UP001500466">
    <property type="component" value="Unassembled WGS sequence"/>
</dbReference>
<comment type="caution">
    <text evidence="2">The sequence shown here is derived from an EMBL/GenBank/DDBJ whole genome shotgun (WGS) entry which is preliminary data.</text>
</comment>
<feature type="region of interest" description="Disordered" evidence="1">
    <location>
        <begin position="23"/>
        <end position="50"/>
    </location>
</feature>
<feature type="region of interest" description="Disordered" evidence="1">
    <location>
        <begin position="74"/>
        <end position="98"/>
    </location>
</feature>
<feature type="compositionally biased region" description="Basic residues" evidence="1">
    <location>
        <begin position="89"/>
        <end position="98"/>
    </location>
</feature>